<dbReference type="EMBL" id="KQ420271">
    <property type="protein sequence ID" value="KOF80779.1"/>
    <property type="molecule type" value="Genomic_DNA"/>
</dbReference>
<organism evidence="1">
    <name type="scientific">Octopus bimaculoides</name>
    <name type="common">California two-spotted octopus</name>
    <dbReference type="NCBI Taxonomy" id="37653"/>
    <lineage>
        <taxon>Eukaryota</taxon>
        <taxon>Metazoa</taxon>
        <taxon>Spiralia</taxon>
        <taxon>Lophotrochozoa</taxon>
        <taxon>Mollusca</taxon>
        <taxon>Cephalopoda</taxon>
        <taxon>Coleoidea</taxon>
        <taxon>Octopodiformes</taxon>
        <taxon>Octopoda</taxon>
        <taxon>Incirrata</taxon>
        <taxon>Octopodidae</taxon>
        <taxon>Octopus</taxon>
    </lineage>
</organism>
<dbReference type="AlphaFoldDB" id="A0A0L8GVC8"/>
<reference evidence="1" key="1">
    <citation type="submission" date="2015-07" db="EMBL/GenBank/DDBJ databases">
        <title>MeaNS - Measles Nucleotide Surveillance Program.</title>
        <authorList>
            <person name="Tran T."/>
            <person name="Druce J."/>
        </authorList>
    </citation>
    <scope>NUCLEOTIDE SEQUENCE</scope>
    <source>
        <strain evidence="1">UCB-OBI-ISO-001</strain>
        <tissue evidence="1">Gonad</tissue>
    </source>
</reference>
<evidence type="ECO:0000313" key="1">
    <source>
        <dbReference type="EMBL" id="KOF80779.1"/>
    </source>
</evidence>
<name>A0A0L8GVC8_OCTBM</name>
<proteinExistence type="predicted"/>
<sequence>MVHCSSVYHHFVQYPSEQDLNPAQNSLQASHFLMVTLELLNSVLLSNELLISKIVQLQLKVVDYIALQIN</sequence>
<protein>
    <submittedName>
        <fullName evidence="1">Uncharacterized protein</fullName>
    </submittedName>
</protein>
<gene>
    <name evidence="1" type="ORF">OCBIM_22027421mg</name>
</gene>
<accession>A0A0L8GVC8</accession>